<comment type="caution">
    <text evidence="2">The sequence shown here is derived from an EMBL/GenBank/DDBJ whole genome shotgun (WGS) entry which is preliminary data.</text>
</comment>
<evidence type="ECO:0008006" key="4">
    <source>
        <dbReference type="Google" id="ProtNLM"/>
    </source>
</evidence>
<dbReference type="CDD" id="cd22231">
    <property type="entry name" value="RHH_NikR_HicB-like"/>
    <property type="match status" value="1"/>
</dbReference>
<feature type="region of interest" description="Disordered" evidence="1">
    <location>
        <begin position="52"/>
        <end position="73"/>
    </location>
</feature>
<dbReference type="RefSeq" id="WP_132977882.1">
    <property type="nucleotide sequence ID" value="NZ_SMAO01000007.1"/>
</dbReference>
<reference evidence="2 3" key="1">
    <citation type="submission" date="2019-03" db="EMBL/GenBank/DDBJ databases">
        <title>Genomic Encyclopedia of Type Strains, Phase IV (KMG-IV): sequencing the most valuable type-strain genomes for metagenomic binning, comparative biology and taxonomic classification.</title>
        <authorList>
            <person name="Goeker M."/>
        </authorList>
    </citation>
    <scope>NUCLEOTIDE SEQUENCE [LARGE SCALE GENOMIC DNA]</scope>
    <source>
        <strain evidence="2 3">DSM 13587</strain>
    </source>
</reference>
<dbReference type="Proteomes" id="UP000295717">
    <property type="component" value="Unassembled WGS sequence"/>
</dbReference>
<organism evidence="2 3">
    <name type="scientific">Thiobaca trueperi</name>
    <dbReference type="NCBI Taxonomy" id="127458"/>
    <lineage>
        <taxon>Bacteria</taxon>
        <taxon>Pseudomonadati</taxon>
        <taxon>Pseudomonadota</taxon>
        <taxon>Gammaproteobacteria</taxon>
        <taxon>Chromatiales</taxon>
        <taxon>Chromatiaceae</taxon>
        <taxon>Thiobaca</taxon>
    </lineage>
</organism>
<dbReference type="InterPro" id="IPR010985">
    <property type="entry name" value="Ribbon_hlx_hlx"/>
</dbReference>
<proteinExistence type="predicted"/>
<keyword evidence="3" id="KW-1185">Reference proteome</keyword>
<sequence length="73" mass="8293">MRAEKLSISLPPESIRLIDAYRTSHAIRSRSQVIEHALRKLREDELEAAYREASADESDWDATAGDGLAHETW</sequence>
<dbReference type="GO" id="GO:0006355">
    <property type="term" value="P:regulation of DNA-templated transcription"/>
    <property type="evidence" value="ECO:0007669"/>
    <property type="project" value="InterPro"/>
</dbReference>
<dbReference type="AlphaFoldDB" id="A0A4R3MTT1"/>
<gene>
    <name evidence="2" type="ORF">EDC35_107178</name>
</gene>
<dbReference type="SUPFAM" id="SSF47598">
    <property type="entry name" value="Ribbon-helix-helix"/>
    <property type="match status" value="1"/>
</dbReference>
<evidence type="ECO:0000313" key="2">
    <source>
        <dbReference type="EMBL" id="TCT19850.1"/>
    </source>
</evidence>
<evidence type="ECO:0000313" key="3">
    <source>
        <dbReference type="Proteomes" id="UP000295717"/>
    </source>
</evidence>
<dbReference type="OrthoDB" id="427269at2"/>
<dbReference type="EMBL" id="SMAO01000007">
    <property type="protein sequence ID" value="TCT19850.1"/>
    <property type="molecule type" value="Genomic_DNA"/>
</dbReference>
<name>A0A4R3MTT1_9GAMM</name>
<protein>
    <recommendedName>
        <fullName evidence="4">Transcriptional regulator</fullName>
    </recommendedName>
</protein>
<evidence type="ECO:0000256" key="1">
    <source>
        <dbReference type="SAM" id="MobiDB-lite"/>
    </source>
</evidence>
<accession>A0A4R3MTT1</accession>